<dbReference type="Pfam" id="PF01476">
    <property type="entry name" value="LysM"/>
    <property type="match status" value="1"/>
</dbReference>
<organism evidence="2 3">
    <name type="scientific">Peptoclostridium litorale DSM 5388</name>
    <dbReference type="NCBI Taxonomy" id="1121324"/>
    <lineage>
        <taxon>Bacteria</taxon>
        <taxon>Bacillati</taxon>
        <taxon>Bacillota</taxon>
        <taxon>Clostridia</taxon>
        <taxon>Peptostreptococcales</taxon>
        <taxon>Peptoclostridiaceae</taxon>
        <taxon>Peptoclostridium</taxon>
    </lineage>
</organism>
<sequence length="89" mass="10359">MKKYLYIILLLLTTLNLYTVFAYGKPEFKNKAIIVERVVVKPGDTLWEIAQKNNSDNIDIREYIYEIKRINNIENSTITPGDTILVPIK</sequence>
<dbReference type="InterPro" id="IPR018392">
    <property type="entry name" value="LysM"/>
</dbReference>
<dbReference type="EMBL" id="JJMM01000011">
    <property type="protein sequence ID" value="KDR95255.1"/>
    <property type="molecule type" value="Genomic_DNA"/>
</dbReference>
<dbReference type="Proteomes" id="UP000027946">
    <property type="component" value="Unassembled WGS sequence"/>
</dbReference>
<dbReference type="Gene3D" id="3.10.350.10">
    <property type="entry name" value="LysM domain"/>
    <property type="match status" value="1"/>
</dbReference>
<dbReference type="STRING" id="1121324.CLIT_11c02840"/>
<accession>A0A069RGF8</accession>
<dbReference type="PROSITE" id="PS51782">
    <property type="entry name" value="LYSM"/>
    <property type="match status" value="1"/>
</dbReference>
<protein>
    <recommendedName>
        <fullName evidence="1">LysM domain-containing protein</fullName>
    </recommendedName>
</protein>
<dbReference type="AlphaFoldDB" id="A0A069RGF8"/>
<dbReference type="InterPro" id="IPR036779">
    <property type="entry name" value="LysM_dom_sf"/>
</dbReference>
<dbReference type="RefSeq" id="WP_038265407.1">
    <property type="nucleotide sequence ID" value="NZ_FSRH01000002.1"/>
</dbReference>
<reference evidence="2 3" key="1">
    <citation type="submission" date="2014-03" db="EMBL/GenBank/DDBJ databases">
        <title>Genome sequence of Clostridium litorale W6, DSM 5388.</title>
        <authorList>
            <person name="Poehlein A."/>
            <person name="Jagirdar A."/>
            <person name="Khonsari B."/>
            <person name="Chibani C.M."/>
            <person name="Gutierrez Gutierrez D.A."/>
            <person name="Davydova E."/>
            <person name="Alghaithi H.S."/>
            <person name="Nair K.P."/>
            <person name="Dhamotharan K."/>
            <person name="Chandran L."/>
            <person name="G W."/>
            <person name="Daniel R."/>
        </authorList>
    </citation>
    <scope>NUCLEOTIDE SEQUENCE [LARGE SCALE GENOMIC DNA]</scope>
    <source>
        <strain evidence="2 3">W6</strain>
    </source>
</reference>
<evidence type="ECO:0000313" key="3">
    <source>
        <dbReference type="Proteomes" id="UP000027946"/>
    </source>
</evidence>
<gene>
    <name evidence="2" type="ORF">CLIT_11c02840</name>
</gene>
<comment type="caution">
    <text evidence="2">The sequence shown here is derived from an EMBL/GenBank/DDBJ whole genome shotgun (WGS) entry which is preliminary data.</text>
</comment>
<name>A0A069RGF8_PEPLI</name>
<dbReference type="CDD" id="cd00118">
    <property type="entry name" value="LysM"/>
    <property type="match status" value="1"/>
</dbReference>
<dbReference type="SUPFAM" id="SSF54106">
    <property type="entry name" value="LysM domain"/>
    <property type="match status" value="1"/>
</dbReference>
<feature type="domain" description="LysM" evidence="1">
    <location>
        <begin position="36"/>
        <end position="86"/>
    </location>
</feature>
<dbReference type="SMART" id="SM00257">
    <property type="entry name" value="LysM"/>
    <property type="match status" value="1"/>
</dbReference>
<dbReference type="eggNOG" id="COG1388">
    <property type="taxonomic scope" value="Bacteria"/>
</dbReference>
<dbReference type="OrthoDB" id="1716479at2"/>
<evidence type="ECO:0000313" key="2">
    <source>
        <dbReference type="EMBL" id="KDR95255.1"/>
    </source>
</evidence>
<evidence type="ECO:0000259" key="1">
    <source>
        <dbReference type="PROSITE" id="PS51782"/>
    </source>
</evidence>
<keyword evidence="3" id="KW-1185">Reference proteome</keyword>
<proteinExistence type="predicted"/>